<reference evidence="1 2" key="1">
    <citation type="submission" date="2019-06" db="EMBL/GenBank/DDBJ databases">
        <title>Sequencing the genomes of 1000 actinobacteria strains.</title>
        <authorList>
            <person name="Klenk H.-P."/>
        </authorList>
    </citation>
    <scope>NUCLEOTIDE SEQUENCE [LARGE SCALE GENOMIC DNA]</scope>
    <source>
        <strain evidence="1 2">DSM 45301</strain>
    </source>
</reference>
<name>A0A543D462_9PSEU</name>
<comment type="caution">
    <text evidence="1">The sequence shown here is derived from an EMBL/GenBank/DDBJ whole genome shotgun (WGS) entry which is preliminary data.</text>
</comment>
<dbReference type="EMBL" id="VFPA01000005">
    <property type="protein sequence ID" value="TQM04110.1"/>
    <property type="molecule type" value="Genomic_DNA"/>
</dbReference>
<organism evidence="1 2">
    <name type="scientific">Pseudonocardia kunmingensis</name>
    <dbReference type="NCBI Taxonomy" id="630975"/>
    <lineage>
        <taxon>Bacteria</taxon>
        <taxon>Bacillati</taxon>
        <taxon>Actinomycetota</taxon>
        <taxon>Actinomycetes</taxon>
        <taxon>Pseudonocardiales</taxon>
        <taxon>Pseudonocardiaceae</taxon>
        <taxon>Pseudonocardia</taxon>
    </lineage>
</organism>
<gene>
    <name evidence="1" type="ORF">FB558_7139</name>
</gene>
<evidence type="ECO:0000313" key="1">
    <source>
        <dbReference type="EMBL" id="TQM04110.1"/>
    </source>
</evidence>
<dbReference type="OrthoDB" id="3579020at2"/>
<dbReference type="Proteomes" id="UP000315677">
    <property type="component" value="Unassembled WGS sequence"/>
</dbReference>
<sequence length="67" mass="7177">MDSTTCPLCDLPRTPADAAGLAWSSQHERDGSLAWICPTCTRAELWRIETLLAVTAPVAAAPLRRAA</sequence>
<protein>
    <submittedName>
        <fullName evidence="1">Uncharacterized protein</fullName>
    </submittedName>
</protein>
<keyword evidence="2" id="KW-1185">Reference proteome</keyword>
<dbReference type="AlphaFoldDB" id="A0A543D462"/>
<proteinExistence type="predicted"/>
<dbReference type="RefSeq" id="WP_142061220.1">
    <property type="nucleotide sequence ID" value="NZ_VFPA01000005.1"/>
</dbReference>
<accession>A0A543D462</accession>
<evidence type="ECO:0000313" key="2">
    <source>
        <dbReference type="Proteomes" id="UP000315677"/>
    </source>
</evidence>